<dbReference type="InterPro" id="IPR057670">
    <property type="entry name" value="SH3_retrovirus"/>
</dbReference>
<dbReference type="PANTHER" id="PTHR42648:SF32">
    <property type="entry name" value="RIBONUCLEASE H-LIKE DOMAIN, GAG-PRE-INTEGRASE DOMAIN PROTEIN-RELATED"/>
    <property type="match status" value="1"/>
</dbReference>
<proteinExistence type="predicted"/>
<dbReference type="EMBL" id="BQNB010017559">
    <property type="protein sequence ID" value="GJT64613.1"/>
    <property type="molecule type" value="Genomic_DNA"/>
</dbReference>
<comment type="caution">
    <text evidence="2">The sequence shown here is derived from an EMBL/GenBank/DDBJ whole genome shotgun (WGS) entry which is preliminary data.</text>
</comment>
<evidence type="ECO:0000259" key="1">
    <source>
        <dbReference type="Pfam" id="PF25597"/>
    </source>
</evidence>
<accession>A0ABQ5FNU9</accession>
<evidence type="ECO:0000313" key="3">
    <source>
        <dbReference type="Proteomes" id="UP001151760"/>
    </source>
</evidence>
<dbReference type="Proteomes" id="UP001151760">
    <property type="component" value="Unassembled WGS sequence"/>
</dbReference>
<gene>
    <name evidence="2" type="ORF">Tco_1016093</name>
</gene>
<evidence type="ECO:0000313" key="2">
    <source>
        <dbReference type="EMBL" id="GJT64613.1"/>
    </source>
</evidence>
<protein>
    <submittedName>
        <fullName evidence="2">Retrovirus-related pol polyprotein from transposon TNT 1-94</fullName>
    </submittedName>
</protein>
<dbReference type="PANTHER" id="PTHR42648">
    <property type="entry name" value="TRANSPOSASE, PUTATIVE-RELATED"/>
    <property type="match status" value="1"/>
</dbReference>
<dbReference type="InterPro" id="IPR039537">
    <property type="entry name" value="Retrotran_Ty1/copia-like"/>
</dbReference>
<reference evidence="2" key="1">
    <citation type="journal article" date="2022" name="Int. J. Mol. Sci.">
        <title>Draft Genome of Tanacetum Coccineum: Genomic Comparison of Closely Related Tanacetum-Family Plants.</title>
        <authorList>
            <person name="Yamashiro T."/>
            <person name="Shiraishi A."/>
            <person name="Nakayama K."/>
            <person name="Satake H."/>
        </authorList>
    </citation>
    <scope>NUCLEOTIDE SEQUENCE</scope>
</reference>
<organism evidence="2 3">
    <name type="scientific">Tanacetum coccineum</name>
    <dbReference type="NCBI Taxonomy" id="301880"/>
    <lineage>
        <taxon>Eukaryota</taxon>
        <taxon>Viridiplantae</taxon>
        <taxon>Streptophyta</taxon>
        <taxon>Embryophyta</taxon>
        <taxon>Tracheophyta</taxon>
        <taxon>Spermatophyta</taxon>
        <taxon>Magnoliopsida</taxon>
        <taxon>eudicotyledons</taxon>
        <taxon>Gunneridae</taxon>
        <taxon>Pentapetalae</taxon>
        <taxon>asterids</taxon>
        <taxon>campanulids</taxon>
        <taxon>Asterales</taxon>
        <taxon>Asteraceae</taxon>
        <taxon>Asteroideae</taxon>
        <taxon>Anthemideae</taxon>
        <taxon>Anthemidinae</taxon>
        <taxon>Tanacetum</taxon>
    </lineage>
</organism>
<keyword evidence="3" id="KW-1185">Reference proteome</keyword>
<sequence>MGVSDKDVNLSVDEVTLAQALAALKTASTRPGAKGIVIHEQEQAPTPIVFSQQPSHGKDLRQVVQRFTSGDEFDKTRKELKREAEAQNCIEETWMIYRQKIEADCLLAERLKTREQEELTIKERAKLFQQLLEKRRKHFAAKRAEEKRNRPPTKAQQRSIMCTYLKTIEGWKPKDLKNKSFANIQELFDKAMKRVNTFVDYRTELAEGSLKKADAEIAQESSLKRVGVERESRKEMQLKLFLWLTKLQELFSHMLKSFDREDLETLYKLVKAKYGSTRPVEDLDLVLYGDLKTMFDPHVEDQMENLNDTKVKQLKVTMEQNSKITLWKHSVIKSASLPKQFWGEVVNAACYTQNRSIIMKRHRKIAYEVFRGRAPDIIYFHVFGCPVHIHNHRDHLGKFDEKEDDGFFLGYSSVAKSFRVFNIRRQEMEETFHVTFSEDDEAISQTSTEGDAINFNEVNSFPDDEFHEPRNSDTLCNANTKYFPYVPAFDHLSTNNKVSPELVIISLPLVPSILKDSSIPNIEDVVSTLDETLVLRINSPLADVILQPPVLQDRWSREKHIELVNIIGEPLAGITTRSRIRDSDVASASKCLYVNFLLEIKPKKLIEALEEKGWILAMTEELNQFERNKVWTLIPKPYGKTIIGLKWVFRKKMDEEGW</sequence>
<reference evidence="2" key="2">
    <citation type="submission" date="2022-01" db="EMBL/GenBank/DDBJ databases">
        <authorList>
            <person name="Yamashiro T."/>
            <person name="Shiraishi A."/>
            <person name="Satake H."/>
            <person name="Nakayama K."/>
        </authorList>
    </citation>
    <scope>NUCLEOTIDE SEQUENCE</scope>
</reference>
<feature type="domain" description="Retroviral polymerase SH3-like" evidence="1">
    <location>
        <begin position="385"/>
        <end position="444"/>
    </location>
</feature>
<name>A0ABQ5FNU9_9ASTR</name>
<dbReference type="Pfam" id="PF25597">
    <property type="entry name" value="SH3_retrovirus"/>
    <property type="match status" value="1"/>
</dbReference>